<proteinExistence type="predicted"/>
<organism evidence="1 2">
    <name type="scientific">Propionispora vibrioides</name>
    <dbReference type="NCBI Taxonomy" id="112903"/>
    <lineage>
        <taxon>Bacteria</taxon>
        <taxon>Bacillati</taxon>
        <taxon>Bacillota</taxon>
        <taxon>Negativicutes</taxon>
        <taxon>Selenomonadales</taxon>
        <taxon>Sporomusaceae</taxon>
        <taxon>Propionispora</taxon>
    </lineage>
</organism>
<name>A0A1H8Y412_9FIRM</name>
<dbReference type="AlphaFoldDB" id="A0A1H8Y412"/>
<gene>
    <name evidence="1" type="ORF">SAMN04490178_14110</name>
</gene>
<accession>A0A1H8Y412</accession>
<keyword evidence="2" id="KW-1185">Reference proteome</keyword>
<dbReference type="EMBL" id="FODY01000041">
    <property type="protein sequence ID" value="SEP46816.1"/>
    <property type="molecule type" value="Genomic_DNA"/>
</dbReference>
<sequence>MTPDEVLMELRSMDVNITRRTLLRYEKANLIPEPIRGGQGRGKGRTTDYPDSTASEAFAAYYLLNGNPSYRVETVASARKTILSWLENGVDSQDITDILRDKRPYIYGESVYMTWFIYKMIFFKKIRFDRGIFWVDYPSVGHLLNSDKDFENEFPVLSPDKNLNLIENDLGIVYLFENAIAIKHWTWKEKKWVTHWVERQT</sequence>
<protein>
    <submittedName>
        <fullName evidence="1">Uncharacterized protein</fullName>
    </submittedName>
</protein>
<evidence type="ECO:0000313" key="1">
    <source>
        <dbReference type="EMBL" id="SEP46816.1"/>
    </source>
</evidence>
<dbReference type="OrthoDB" id="1894615at2"/>
<dbReference type="RefSeq" id="WP_091752140.1">
    <property type="nucleotide sequence ID" value="NZ_FODY01000041.1"/>
</dbReference>
<dbReference type="Proteomes" id="UP000198847">
    <property type="component" value="Unassembled WGS sequence"/>
</dbReference>
<evidence type="ECO:0000313" key="2">
    <source>
        <dbReference type="Proteomes" id="UP000198847"/>
    </source>
</evidence>
<reference evidence="1 2" key="1">
    <citation type="submission" date="2016-10" db="EMBL/GenBank/DDBJ databases">
        <authorList>
            <person name="de Groot N.N."/>
        </authorList>
    </citation>
    <scope>NUCLEOTIDE SEQUENCE [LARGE SCALE GENOMIC DNA]</scope>
    <source>
        <strain evidence="1 2">DSM 13305</strain>
    </source>
</reference>